<dbReference type="Gene3D" id="1.10.3130.10">
    <property type="entry name" value="serine acetyltransferase, domain 1"/>
    <property type="match status" value="1"/>
</dbReference>
<dbReference type="InterPro" id="IPR042122">
    <property type="entry name" value="Ser_AcTrfase_N_sf"/>
</dbReference>
<dbReference type="EMBL" id="FUXC01000009">
    <property type="protein sequence ID" value="SJZ90266.1"/>
    <property type="molecule type" value="Genomic_DNA"/>
</dbReference>
<accession>A0A1T4PGA6</accession>
<dbReference type="RefSeq" id="WP_078931289.1">
    <property type="nucleotide sequence ID" value="NZ_CAMCOW010000033.1"/>
</dbReference>
<gene>
    <name evidence="4" type="ORF">SAMN02745152_01553</name>
</gene>
<keyword evidence="3" id="KW-0012">Acyltransferase</keyword>
<dbReference type="InterPro" id="IPR045304">
    <property type="entry name" value="LbH_SAT"/>
</dbReference>
<dbReference type="NCBIfam" id="NF041874">
    <property type="entry name" value="EPS_EpsC"/>
    <property type="match status" value="1"/>
</dbReference>
<dbReference type="Proteomes" id="UP000190395">
    <property type="component" value="Unassembled WGS sequence"/>
</dbReference>
<dbReference type="STRING" id="225004.SAMN02745152_01553"/>
<evidence type="ECO:0000256" key="3">
    <source>
        <dbReference type="ARBA" id="ARBA00023315"/>
    </source>
</evidence>
<dbReference type="AlphaFoldDB" id="A0A1T4PGA6"/>
<reference evidence="4 5" key="1">
    <citation type="submission" date="2017-02" db="EMBL/GenBank/DDBJ databases">
        <authorList>
            <person name="Peterson S.W."/>
        </authorList>
    </citation>
    <scope>NUCLEOTIDE SEQUENCE [LARGE SCALE GENOMIC DNA]</scope>
    <source>
        <strain evidence="4 5">ATCC BAA-909</strain>
    </source>
</reference>
<keyword evidence="2 4" id="KW-0808">Transferase</keyword>
<keyword evidence="5" id="KW-1185">Reference proteome</keyword>
<dbReference type="GO" id="GO:0016746">
    <property type="term" value="F:acyltransferase activity"/>
    <property type="evidence" value="ECO:0007669"/>
    <property type="project" value="UniProtKB-KW"/>
</dbReference>
<dbReference type="CDD" id="cd03354">
    <property type="entry name" value="LbH_SAT"/>
    <property type="match status" value="1"/>
</dbReference>
<dbReference type="InterPro" id="IPR053376">
    <property type="entry name" value="Serine_acetyltransferase"/>
</dbReference>
<dbReference type="GO" id="GO:0008652">
    <property type="term" value="P:amino acid biosynthetic process"/>
    <property type="evidence" value="ECO:0007669"/>
    <property type="project" value="UniProtKB-KW"/>
</dbReference>
<evidence type="ECO:0000313" key="5">
    <source>
        <dbReference type="Proteomes" id="UP000190395"/>
    </source>
</evidence>
<protein>
    <submittedName>
        <fullName evidence="4">Serine O-acetyltransferase</fullName>
    </submittedName>
</protein>
<dbReference type="Gene3D" id="2.160.10.10">
    <property type="entry name" value="Hexapeptide repeat proteins"/>
    <property type="match status" value="1"/>
</dbReference>
<sequence>MDMHKLVDKILESYEEVGGINGEGINSFPNRENVVSVINELQCLVFPGYRTAEDIDRHNLRYVTGERVNKIVNMLTKEIQKALVYERTVRNESISEEDLEKSGYYEKAEKTALGLIEALPEIRRLIHLDVIALFEGDPAAKSDEEVIVSYPGLEAIVVYRLAHYIHKCGVPVIPRIMSEYIHGKTGIDIHPGAEIGESFFIDHGTGIVIGETTIIGKNVKIYQGVTLGALSVKKNYQDKKRHPTIEDNVTIYANATILGGETVIGKGAVIGGNTWIIKSVPAGTIVNQ</sequence>
<evidence type="ECO:0000313" key="4">
    <source>
        <dbReference type="EMBL" id="SJZ90266.1"/>
    </source>
</evidence>
<dbReference type="GeneID" id="303367784"/>
<dbReference type="InterPro" id="IPR011004">
    <property type="entry name" value="Trimer_LpxA-like_sf"/>
</dbReference>
<evidence type="ECO:0000256" key="1">
    <source>
        <dbReference type="ARBA" id="ARBA00022605"/>
    </source>
</evidence>
<dbReference type="OrthoDB" id="9801456at2"/>
<dbReference type="SUPFAM" id="SSF51161">
    <property type="entry name" value="Trimeric LpxA-like enzymes"/>
    <property type="match status" value="1"/>
</dbReference>
<keyword evidence="1" id="KW-0028">Amino-acid biosynthesis</keyword>
<dbReference type="PANTHER" id="PTHR42811">
    <property type="entry name" value="SERINE ACETYLTRANSFERASE"/>
    <property type="match status" value="1"/>
</dbReference>
<evidence type="ECO:0000256" key="2">
    <source>
        <dbReference type="ARBA" id="ARBA00022679"/>
    </source>
</evidence>
<proteinExistence type="predicted"/>
<organism evidence="4 5">
    <name type="scientific">Treponema berlinense</name>
    <dbReference type="NCBI Taxonomy" id="225004"/>
    <lineage>
        <taxon>Bacteria</taxon>
        <taxon>Pseudomonadati</taxon>
        <taxon>Spirochaetota</taxon>
        <taxon>Spirochaetia</taxon>
        <taxon>Spirochaetales</taxon>
        <taxon>Treponemataceae</taxon>
        <taxon>Treponema</taxon>
    </lineage>
</organism>
<name>A0A1T4PGA6_9SPIR</name>